<evidence type="ECO:0000256" key="4">
    <source>
        <dbReference type="ARBA" id="ARBA00023002"/>
    </source>
</evidence>
<dbReference type="Pfam" id="PF01266">
    <property type="entry name" value="DAO"/>
    <property type="match status" value="1"/>
</dbReference>
<dbReference type="RefSeq" id="WP_149683215.1">
    <property type="nucleotide sequence ID" value="NZ_FNBI01000008.1"/>
</dbReference>
<dbReference type="SUPFAM" id="SSF51905">
    <property type="entry name" value="FAD/NAD(P)-binding domain"/>
    <property type="match status" value="1"/>
</dbReference>
<evidence type="ECO:0000313" key="7">
    <source>
        <dbReference type="EMBL" id="MWC44862.1"/>
    </source>
</evidence>
<dbReference type="InterPro" id="IPR036188">
    <property type="entry name" value="FAD/NAD-bd_sf"/>
</dbReference>
<dbReference type="Gene3D" id="3.50.50.60">
    <property type="entry name" value="FAD/NAD(P)-binding domain"/>
    <property type="match status" value="1"/>
</dbReference>
<evidence type="ECO:0000313" key="10">
    <source>
        <dbReference type="Proteomes" id="UP000436801"/>
    </source>
</evidence>
<keyword evidence="9" id="KW-1185">Reference proteome</keyword>
<comment type="similarity">
    <text evidence="5">Belongs to the L2HGDH family.</text>
</comment>
<dbReference type="AlphaFoldDB" id="A0A1G7QA66"/>
<dbReference type="OrthoDB" id="9801699at2"/>
<feature type="domain" description="FAD dependent oxidoreductase" evidence="6">
    <location>
        <begin position="5"/>
        <end position="358"/>
    </location>
</feature>
<reference evidence="7 10" key="2">
    <citation type="submission" date="2019-12" db="EMBL/GenBank/DDBJ databases">
        <authorList>
            <person name="Zheng J."/>
        </authorList>
    </citation>
    <scope>NUCLEOTIDE SEQUENCE [LARGE SCALE GENOMIC DNA]</scope>
    <source>
        <strain evidence="7 10">DSM 27347</strain>
    </source>
</reference>
<dbReference type="GO" id="GO:0047545">
    <property type="term" value="F:(S)-2-hydroxyglutarate dehydrogenase activity"/>
    <property type="evidence" value="ECO:0007669"/>
    <property type="project" value="TreeGrafter"/>
</dbReference>
<dbReference type="EMBL" id="WSUT01000005">
    <property type="protein sequence ID" value="MWC44862.1"/>
    <property type="molecule type" value="Genomic_DNA"/>
</dbReference>
<keyword evidence="3" id="KW-0274">FAD</keyword>
<dbReference type="EMBL" id="FNBI01000008">
    <property type="protein sequence ID" value="SDF95345.1"/>
    <property type="molecule type" value="Genomic_DNA"/>
</dbReference>
<proteinExistence type="inferred from homology"/>
<evidence type="ECO:0000313" key="8">
    <source>
        <dbReference type="EMBL" id="SDF95345.1"/>
    </source>
</evidence>
<dbReference type="Gene3D" id="3.30.9.10">
    <property type="entry name" value="D-Amino Acid Oxidase, subunit A, domain 2"/>
    <property type="match status" value="1"/>
</dbReference>
<keyword evidence="2" id="KW-0285">Flavoprotein</keyword>
<evidence type="ECO:0000256" key="2">
    <source>
        <dbReference type="ARBA" id="ARBA00022630"/>
    </source>
</evidence>
<dbReference type="Proteomes" id="UP000436801">
    <property type="component" value="Unassembled WGS sequence"/>
</dbReference>
<evidence type="ECO:0000313" key="9">
    <source>
        <dbReference type="Proteomes" id="UP000323502"/>
    </source>
</evidence>
<organism evidence="8 9">
    <name type="scientific">Sphingomonas carotinifaciens</name>
    <dbReference type="NCBI Taxonomy" id="1166323"/>
    <lineage>
        <taxon>Bacteria</taxon>
        <taxon>Pseudomonadati</taxon>
        <taxon>Pseudomonadota</taxon>
        <taxon>Alphaproteobacteria</taxon>
        <taxon>Sphingomonadales</taxon>
        <taxon>Sphingomonadaceae</taxon>
        <taxon>Sphingomonas</taxon>
    </lineage>
</organism>
<comment type="cofactor">
    <cofactor evidence="1">
        <name>FAD</name>
        <dbReference type="ChEBI" id="CHEBI:57692"/>
    </cofactor>
</comment>
<dbReference type="PANTHER" id="PTHR43104:SF4">
    <property type="entry name" value="L-2-HYDROXYGLUTARATE DEHYDROGENASE, MITOCHONDRIAL"/>
    <property type="match status" value="1"/>
</dbReference>
<protein>
    <submittedName>
        <fullName evidence="7">FAD-dependent oxidoreductase</fullName>
    </submittedName>
    <submittedName>
        <fullName evidence="8">L-2-hydroxyglutarate oxidase LhgO</fullName>
    </submittedName>
</protein>
<dbReference type="InterPro" id="IPR006076">
    <property type="entry name" value="FAD-dep_OxRdtase"/>
</dbReference>
<evidence type="ECO:0000259" key="6">
    <source>
        <dbReference type="Pfam" id="PF01266"/>
    </source>
</evidence>
<name>A0A1G7QA66_9SPHN</name>
<evidence type="ECO:0000256" key="3">
    <source>
        <dbReference type="ARBA" id="ARBA00022827"/>
    </source>
</evidence>
<dbReference type="PANTHER" id="PTHR43104">
    <property type="entry name" value="L-2-HYDROXYGLUTARATE DEHYDROGENASE, MITOCHONDRIAL"/>
    <property type="match status" value="1"/>
</dbReference>
<gene>
    <name evidence="7" type="ORF">GQR91_14655</name>
    <name evidence="8" type="ORF">SAMN05216557_10824</name>
</gene>
<evidence type="ECO:0000256" key="5">
    <source>
        <dbReference type="ARBA" id="ARBA00037941"/>
    </source>
</evidence>
<accession>A0A1G7QA66</accession>
<reference evidence="8 9" key="1">
    <citation type="submission" date="2016-10" db="EMBL/GenBank/DDBJ databases">
        <authorList>
            <person name="Varghese N."/>
            <person name="Submissions S."/>
        </authorList>
    </citation>
    <scope>NUCLEOTIDE SEQUENCE [LARGE SCALE GENOMIC DNA]</scope>
    <source>
        <strain evidence="8 9">S7-754</strain>
    </source>
</reference>
<keyword evidence="4" id="KW-0560">Oxidoreductase</keyword>
<sequence length="362" mass="37397">MADIDAVVVGAGVIGLAIARRLATAGLSTILVEGDAVVGNGTSSRNSEVIHAGLYYGATPRKRAMCIAGREHLYAYARMRGVAHRRIGKLIVAFEAAELATLSRIMDDARAAGVDDLVALTGADARALEPELRCAGALLSPSTGIIDSHGLMQALLADAEDAGAVLACRTRVSGLVPGRGGWTVMVDGEPALTATRIVNAAGLGAAALAAATEGLEHVPTLRYARGHYFTYAGRVPFTRLIYPVPVPGGLGTHLTLDLSGNARFGPDVEWIDTIDYRVDPARGDSFRAAAARIWPALDPSRIAPGYAGIRPKLGGPGDPAADFAIDGPTEHGLAGLVNLYGIESPGLTASLAIADDVALRIA</sequence>
<evidence type="ECO:0000256" key="1">
    <source>
        <dbReference type="ARBA" id="ARBA00001974"/>
    </source>
</evidence>
<dbReference type="Proteomes" id="UP000323502">
    <property type="component" value="Unassembled WGS sequence"/>
</dbReference>